<dbReference type="Proteomes" id="UP000366051">
    <property type="component" value="Chromosome"/>
</dbReference>
<comment type="cofactor">
    <cofactor evidence="1">
        <name>Mg(2+)</name>
        <dbReference type="ChEBI" id="CHEBI:18420"/>
    </cofactor>
</comment>
<dbReference type="InterPro" id="IPR036918">
    <property type="entry name" value="Pyrv_Knase_C_sf"/>
</dbReference>
<dbReference type="Gene3D" id="3.40.1380.20">
    <property type="entry name" value="Pyruvate kinase, C-terminal domain"/>
    <property type="match status" value="1"/>
</dbReference>
<evidence type="ECO:0000256" key="6">
    <source>
        <dbReference type="ARBA" id="ARBA00011881"/>
    </source>
</evidence>
<dbReference type="PROSITE" id="PS00110">
    <property type="entry name" value="PYRUVATE_KINASE"/>
    <property type="match status" value="1"/>
</dbReference>
<keyword evidence="15" id="KW-0630">Potassium</keyword>
<dbReference type="RefSeq" id="WP_153724190.1">
    <property type="nucleotide sequence ID" value="NZ_CP045875.1"/>
</dbReference>
<comment type="cofactor">
    <cofactor evidence="2">
        <name>K(+)</name>
        <dbReference type="ChEBI" id="CHEBI:29103"/>
    </cofactor>
</comment>
<dbReference type="NCBIfam" id="NF004978">
    <property type="entry name" value="PRK06354.1"/>
    <property type="match status" value="1"/>
</dbReference>
<dbReference type="GO" id="GO:0006950">
    <property type="term" value="P:response to stress"/>
    <property type="evidence" value="ECO:0007669"/>
    <property type="project" value="UniProtKB-ARBA"/>
</dbReference>
<evidence type="ECO:0000259" key="23">
    <source>
        <dbReference type="Pfam" id="PF02887"/>
    </source>
</evidence>
<evidence type="ECO:0000256" key="7">
    <source>
        <dbReference type="ARBA" id="ARBA00012142"/>
    </source>
</evidence>
<evidence type="ECO:0000259" key="22">
    <source>
        <dbReference type="Pfam" id="PF00391"/>
    </source>
</evidence>
<keyword evidence="10" id="KW-0479">Metal-binding</keyword>
<dbReference type="FunFam" id="3.20.20.60:FF:000001">
    <property type="entry name" value="Pyruvate kinase"/>
    <property type="match status" value="1"/>
</dbReference>
<evidence type="ECO:0000256" key="5">
    <source>
        <dbReference type="ARBA" id="ARBA00008663"/>
    </source>
</evidence>
<gene>
    <name evidence="24" type="ORF">FTV88_0483</name>
</gene>
<dbReference type="AlphaFoldDB" id="A0A5Q2N0A5"/>
<evidence type="ECO:0000256" key="11">
    <source>
        <dbReference type="ARBA" id="ARBA00022741"/>
    </source>
</evidence>
<evidence type="ECO:0000256" key="17">
    <source>
        <dbReference type="ARBA" id="ARBA00023317"/>
    </source>
</evidence>
<keyword evidence="11" id="KW-0547">Nucleotide-binding</keyword>
<dbReference type="GO" id="GO:0016301">
    <property type="term" value="F:kinase activity"/>
    <property type="evidence" value="ECO:0007669"/>
    <property type="project" value="UniProtKB-KW"/>
</dbReference>
<evidence type="ECO:0000256" key="16">
    <source>
        <dbReference type="ARBA" id="ARBA00023152"/>
    </source>
</evidence>
<dbReference type="SUPFAM" id="SSF51621">
    <property type="entry name" value="Phosphoenolpyruvate/pyruvate domain"/>
    <property type="match status" value="1"/>
</dbReference>
<evidence type="ECO:0000256" key="18">
    <source>
        <dbReference type="ARBA" id="ARBA00048152"/>
    </source>
</evidence>
<evidence type="ECO:0000256" key="2">
    <source>
        <dbReference type="ARBA" id="ARBA00001958"/>
    </source>
</evidence>
<dbReference type="SUPFAM" id="SSF50800">
    <property type="entry name" value="PK beta-barrel domain-like"/>
    <property type="match status" value="1"/>
</dbReference>
<feature type="domain" description="PEP-utilising enzyme mobile" evidence="22">
    <location>
        <begin position="503"/>
        <end position="573"/>
    </location>
</feature>
<evidence type="ECO:0000256" key="20">
    <source>
        <dbReference type="RuleBase" id="RU000504"/>
    </source>
</evidence>
<name>A0A5Q2N0A5_9FIRM</name>
<evidence type="ECO:0000256" key="10">
    <source>
        <dbReference type="ARBA" id="ARBA00022723"/>
    </source>
</evidence>
<comment type="similarity">
    <text evidence="4">In the C-terminal section; belongs to the PEP-utilizing enzyme family.</text>
</comment>
<dbReference type="SUPFAM" id="SSF52009">
    <property type="entry name" value="Phosphohistidine domain"/>
    <property type="match status" value="1"/>
</dbReference>
<evidence type="ECO:0000256" key="19">
    <source>
        <dbReference type="NCBIfam" id="TIGR01064"/>
    </source>
</evidence>
<dbReference type="Pfam" id="PF00391">
    <property type="entry name" value="PEP-utilizers"/>
    <property type="match status" value="1"/>
</dbReference>
<dbReference type="InterPro" id="IPR015806">
    <property type="entry name" value="Pyrv_Knase_insert_dom_sf"/>
</dbReference>
<dbReference type="Gene3D" id="3.50.30.10">
    <property type="entry name" value="Phosphohistidine domain"/>
    <property type="match status" value="1"/>
</dbReference>
<dbReference type="EC" id="2.7.1.40" evidence="7 19"/>
<evidence type="ECO:0000256" key="15">
    <source>
        <dbReference type="ARBA" id="ARBA00022958"/>
    </source>
</evidence>
<dbReference type="InterPro" id="IPR008279">
    <property type="entry name" value="PEP-util_enz_mobile_dom"/>
</dbReference>
<dbReference type="FunFam" id="2.40.33.10:FF:000001">
    <property type="entry name" value="Pyruvate kinase"/>
    <property type="match status" value="1"/>
</dbReference>
<dbReference type="UniPathway" id="UPA00109">
    <property type="reaction ID" value="UER00188"/>
</dbReference>
<keyword evidence="16 20" id="KW-0324">Glycolysis</keyword>
<dbReference type="GO" id="GO:0005524">
    <property type="term" value="F:ATP binding"/>
    <property type="evidence" value="ECO:0007669"/>
    <property type="project" value="UniProtKB-KW"/>
</dbReference>
<dbReference type="FunFam" id="3.40.1380.20:FF:000013">
    <property type="entry name" value="Pyruvate kinase"/>
    <property type="match status" value="1"/>
</dbReference>
<evidence type="ECO:0000259" key="21">
    <source>
        <dbReference type="Pfam" id="PF00224"/>
    </source>
</evidence>
<keyword evidence="17 24" id="KW-0670">Pyruvate</keyword>
<protein>
    <recommendedName>
        <fullName evidence="8 19">Pyruvate kinase</fullName>
        <ecNumber evidence="7 19">2.7.1.40</ecNumber>
    </recommendedName>
</protein>
<dbReference type="Gene3D" id="3.20.20.60">
    <property type="entry name" value="Phosphoenolpyruvate-binding domains"/>
    <property type="match status" value="1"/>
</dbReference>
<evidence type="ECO:0000313" key="24">
    <source>
        <dbReference type="EMBL" id="QGG46662.1"/>
    </source>
</evidence>
<keyword evidence="14 20" id="KW-0460">Magnesium</keyword>
<evidence type="ECO:0000256" key="8">
    <source>
        <dbReference type="ARBA" id="ARBA00018587"/>
    </source>
</evidence>
<dbReference type="OrthoDB" id="9812123at2"/>
<dbReference type="GO" id="GO:0000287">
    <property type="term" value="F:magnesium ion binding"/>
    <property type="evidence" value="ECO:0007669"/>
    <property type="project" value="UniProtKB-UniRule"/>
</dbReference>
<comment type="subunit">
    <text evidence="6">Homotetramer.</text>
</comment>
<dbReference type="GO" id="GO:0030955">
    <property type="term" value="F:potassium ion binding"/>
    <property type="evidence" value="ECO:0007669"/>
    <property type="project" value="UniProtKB-UniRule"/>
</dbReference>
<comment type="similarity">
    <text evidence="5 20">Belongs to the pyruvate kinase family.</text>
</comment>
<dbReference type="Pfam" id="PF00224">
    <property type="entry name" value="PK"/>
    <property type="match status" value="1"/>
</dbReference>
<evidence type="ECO:0000256" key="4">
    <source>
        <dbReference type="ARBA" id="ARBA00006237"/>
    </source>
</evidence>
<dbReference type="InterPro" id="IPR036637">
    <property type="entry name" value="Phosphohistidine_dom_sf"/>
</dbReference>
<evidence type="ECO:0000256" key="12">
    <source>
        <dbReference type="ARBA" id="ARBA00022777"/>
    </source>
</evidence>
<evidence type="ECO:0000256" key="3">
    <source>
        <dbReference type="ARBA" id="ARBA00004997"/>
    </source>
</evidence>
<evidence type="ECO:0000256" key="1">
    <source>
        <dbReference type="ARBA" id="ARBA00001946"/>
    </source>
</evidence>
<comment type="catalytic activity">
    <reaction evidence="18 20">
        <text>pyruvate + ATP = phosphoenolpyruvate + ADP + H(+)</text>
        <dbReference type="Rhea" id="RHEA:18157"/>
        <dbReference type="ChEBI" id="CHEBI:15361"/>
        <dbReference type="ChEBI" id="CHEBI:15378"/>
        <dbReference type="ChEBI" id="CHEBI:30616"/>
        <dbReference type="ChEBI" id="CHEBI:58702"/>
        <dbReference type="ChEBI" id="CHEBI:456216"/>
        <dbReference type="EC" id="2.7.1.40"/>
    </reaction>
</comment>
<evidence type="ECO:0000313" key="25">
    <source>
        <dbReference type="Proteomes" id="UP000366051"/>
    </source>
</evidence>
<organism evidence="24 25">
    <name type="scientific">Heliorestis convoluta</name>
    <dbReference type="NCBI Taxonomy" id="356322"/>
    <lineage>
        <taxon>Bacteria</taxon>
        <taxon>Bacillati</taxon>
        <taxon>Bacillota</taxon>
        <taxon>Clostridia</taxon>
        <taxon>Eubacteriales</taxon>
        <taxon>Heliobacteriaceae</taxon>
        <taxon>Heliorestis</taxon>
    </lineage>
</organism>
<dbReference type="Pfam" id="PF02887">
    <property type="entry name" value="PK_C"/>
    <property type="match status" value="1"/>
</dbReference>
<reference evidence="25" key="1">
    <citation type="submission" date="2019-11" db="EMBL/GenBank/DDBJ databases">
        <title>Genome sequence of Heliorestis convoluta strain HH, an alkaliphilic and minimalistic phototrophic bacterium from a soda lake in Egypt.</title>
        <authorList>
            <person name="Dewey E.D."/>
            <person name="Stokes L.M."/>
            <person name="Burchell B.M."/>
            <person name="Shaffer K.N."/>
            <person name="Huntington A.M."/>
            <person name="Baker J.M."/>
            <person name="Nadendla S."/>
            <person name="Giglio M.G."/>
            <person name="Touchman J.W."/>
            <person name="Blankenship R.E."/>
            <person name="Madigan M.T."/>
            <person name="Sattley W.M."/>
        </authorList>
    </citation>
    <scope>NUCLEOTIDE SEQUENCE [LARGE SCALE GENOMIC DNA]</scope>
    <source>
        <strain evidence="25">HH</strain>
    </source>
</reference>
<dbReference type="KEGG" id="hcv:FTV88_0483"/>
<comment type="pathway">
    <text evidence="3 20">Carbohydrate degradation; glycolysis; pyruvate from D-glyceraldehyde 3-phosphate: step 5/5.</text>
</comment>
<dbReference type="PANTHER" id="PTHR11817">
    <property type="entry name" value="PYRUVATE KINASE"/>
    <property type="match status" value="1"/>
</dbReference>
<dbReference type="GO" id="GO:0004743">
    <property type="term" value="F:pyruvate kinase activity"/>
    <property type="evidence" value="ECO:0007669"/>
    <property type="project" value="UniProtKB-UniRule"/>
</dbReference>
<keyword evidence="25" id="KW-1185">Reference proteome</keyword>
<feature type="domain" description="Pyruvate kinase C-terminal" evidence="23">
    <location>
        <begin position="356"/>
        <end position="469"/>
    </location>
</feature>
<evidence type="ECO:0000256" key="13">
    <source>
        <dbReference type="ARBA" id="ARBA00022840"/>
    </source>
</evidence>
<keyword evidence="9 20" id="KW-0808">Transferase</keyword>
<dbReference type="InterPro" id="IPR015793">
    <property type="entry name" value="Pyrv_Knase_brl"/>
</dbReference>
<dbReference type="InterPro" id="IPR011037">
    <property type="entry name" value="Pyrv_Knase-like_insert_dom_sf"/>
</dbReference>
<dbReference type="InterPro" id="IPR018209">
    <property type="entry name" value="Pyrv_Knase_AS"/>
</dbReference>
<dbReference type="EMBL" id="CP045875">
    <property type="protein sequence ID" value="QGG46662.1"/>
    <property type="molecule type" value="Genomic_DNA"/>
</dbReference>
<dbReference type="NCBIfam" id="NF004491">
    <property type="entry name" value="PRK05826.1"/>
    <property type="match status" value="1"/>
</dbReference>
<dbReference type="InterPro" id="IPR015795">
    <property type="entry name" value="Pyrv_Knase_C"/>
</dbReference>
<dbReference type="InterPro" id="IPR001697">
    <property type="entry name" value="Pyr_Knase"/>
</dbReference>
<dbReference type="InterPro" id="IPR015813">
    <property type="entry name" value="Pyrv/PenolPyrv_kinase-like_dom"/>
</dbReference>
<dbReference type="PRINTS" id="PR01050">
    <property type="entry name" value="PYRUVTKNASE"/>
</dbReference>
<evidence type="ECO:0000256" key="9">
    <source>
        <dbReference type="ARBA" id="ARBA00022679"/>
    </source>
</evidence>
<keyword evidence="12 20" id="KW-0418">Kinase</keyword>
<dbReference type="InterPro" id="IPR040442">
    <property type="entry name" value="Pyrv_kinase-like_dom_sf"/>
</dbReference>
<keyword evidence="13" id="KW-0067">ATP-binding</keyword>
<evidence type="ECO:0000256" key="14">
    <source>
        <dbReference type="ARBA" id="ARBA00022842"/>
    </source>
</evidence>
<dbReference type="NCBIfam" id="TIGR01064">
    <property type="entry name" value="pyruv_kin"/>
    <property type="match status" value="1"/>
</dbReference>
<feature type="domain" description="Pyruvate kinase barrel" evidence="21">
    <location>
        <begin position="3"/>
        <end position="323"/>
    </location>
</feature>
<accession>A0A5Q2N0A5</accession>
<dbReference type="SUPFAM" id="SSF52935">
    <property type="entry name" value="PK C-terminal domain-like"/>
    <property type="match status" value="1"/>
</dbReference>
<dbReference type="Gene3D" id="2.40.33.10">
    <property type="entry name" value="PK beta-barrel domain-like"/>
    <property type="match status" value="1"/>
</dbReference>
<sequence length="583" mass="62780">MLRTKIVCTIGPASGEHATLIKMIRAGMRVARFNFSHGSHKDHEKAINAVRAAARETNEPIGILLDTKGPEVRIGVLEEGKAILEKDKEVWLYPDDGRKGNEQALPVSYAALAQDVFIGTTILIDDGNIELRVLRIEGNRILCTVVGGGAVTNRKGVSVPGLSLNIPAISEKELADMAFAVRHQVDFIAISFVRDSSDVLAIRRILERHGASIQLIAKIENHEGVKNIDSILKVSDGIMIARGDLGVEIPTEDVPIVQKEIIEKCNNRGKPVITATQMLDSMIRNPRPTRAEATDVANAIVDGTDAIMLSGETAAGKYPVEAVEMMARIAKRAEEMLYQDEKLSRCKHASFKNVTDSISHATCVIASDLSAKAIITLTKSGSTARMVSRYRPRCNIIASTPEEAVTRQLAIVWGVEPMKVRERTGTDDMLAEAIESAQKEKRIQSGDLVIITAGVPVGVSGTTNMVKVHITGKIAARGMGIGKLTSVGTVALCRNAKEAEQVKEGQIIVTLGTDKEYIPAIERCSGIVTVEGGLTSHAAIVGLHYNIPVIVGVQDAMEALQEGMEITLDSERGLIYAGTAQVL</sequence>
<proteinExistence type="inferred from homology"/>